<evidence type="ECO:0000256" key="1">
    <source>
        <dbReference type="ARBA" id="ARBA00022801"/>
    </source>
</evidence>
<evidence type="ECO:0000313" key="3">
    <source>
        <dbReference type="EMBL" id="CUH62147.1"/>
    </source>
</evidence>
<protein>
    <submittedName>
        <fullName evidence="3">Ribonuclease BN</fullName>
        <ecNumber evidence="3">3.1.-.-</ecNumber>
    </submittedName>
</protein>
<dbReference type="Pfam" id="PF23023">
    <property type="entry name" value="Anti-Pycsar_Apyc1"/>
    <property type="match status" value="1"/>
</dbReference>
<proteinExistence type="predicted"/>
<sequence>MNDIILLGTKGGPAIRQGGALPTASLLRLGGRTILIDCAIGAARSAVEAGVGLLEIDDIFITHLHSDHVLELGPLIYTAWTTGLQRQITVYGPPGIAEYWQGFMASLAFDYKIRLADEGRPPLLDLIKIETYTEGAVMQDDTLSVAALRVDHPPVTDCFALRFTGAGATVVFSSDTCYFPPLGAFAKGADVLVHEAMLTDGVEALIKRTPGASRLREHLYASHTRAEDVGRIATAAGVGHLVLNHLLPADDPNFSERDWHAAIQPTWDGPLTVGRDGLCIPLS</sequence>
<dbReference type="STRING" id="266809.PM03_02670"/>
<dbReference type="SUPFAM" id="SSF56281">
    <property type="entry name" value="Metallo-hydrolase/oxidoreductase"/>
    <property type="match status" value="1"/>
</dbReference>
<dbReference type="Gene3D" id="3.60.15.10">
    <property type="entry name" value="Ribonuclease Z/Hydroxyacylglutathione hydrolase-like"/>
    <property type="match status" value="1"/>
</dbReference>
<name>A0A0P1F383_9RHOB</name>
<dbReference type="GO" id="GO:0042781">
    <property type="term" value="F:3'-tRNA processing endoribonuclease activity"/>
    <property type="evidence" value="ECO:0007669"/>
    <property type="project" value="TreeGrafter"/>
</dbReference>
<reference evidence="3 4" key="1">
    <citation type="submission" date="2015-09" db="EMBL/GenBank/DDBJ databases">
        <authorList>
            <consortium name="Swine Surveillance"/>
        </authorList>
    </citation>
    <scope>NUCLEOTIDE SEQUENCE [LARGE SCALE GENOMIC DNA]</scope>
    <source>
        <strain evidence="3 4">CECT 5294</strain>
    </source>
</reference>
<dbReference type="SMART" id="SM00849">
    <property type="entry name" value="Lactamase_B"/>
    <property type="match status" value="1"/>
</dbReference>
<organism evidence="3 4">
    <name type="scientific">Thalassobacter stenotrophicus</name>
    <dbReference type="NCBI Taxonomy" id="266809"/>
    <lineage>
        <taxon>Bacteria</taxon>
        <taxon>Pseudomonadati</taxon>
        <taxon>Pseudomonadota</taxon>
        <taxon>Alphaproteobacteria</taxon>
        <taxon>Rhodobacterales</taxon>
        <taxon>Roseobacteraceae</taxon>
        <taxon>Thalassobacter</taxon>
    </lineage>
</organism>
<dbReference type="InterPro" id="IPR036866">
    <property type="entry name" value="RibonucZ/Hydroxyglut_hydro"/>
</dbReference>
<dbReference type="InterPro" id="IPR044094">
    <property type="entry name" value="AtsA-like_MBL-fold"/>
</dbReference>
<dbReference type="Proteomes" id="UP000051298">
    <property type="component" value="Unassembled WGS sequence"/>
</dbReference>
<dbReference type="PANTHER" id="PTHR46018">
    <property type="entry name" value="ZINC PHOSPHODIESTERASE ELAC PROTEIN 1"/>
    <property type="match status" value="1"/>
</dbReference>
<dbReference type="AlphaFoldDB" id="A0A0P1F383"/>
<keyword evidence="1 3" id="KW-0378">Hydrolase</keyword>
<dbReference type="RefSeq" id="WP_058124655.1">
    <property type="nucleotide sequence ID" value="NZ_CYRX01000033.1"/>
</dbReference>
<dbReference type="CDD" id="cd07719">
    <property type="entry name" value="arylsulfatase_AtsA-like_MBL-fold"/>
    <property type="match status" value="1"/>
</dbReference>
<evidence type="ECO:0000259" key="2">
    <source>
        <dbReference type="SMART" id="SM00849"/>
    </source>
</evidence>
<dbReference type="eggNOG" id="COG1234">
    <property type="taxonomic scope" value="Bacteria"/>
</dbReference>
<dbReference type="InterPro" id="IPR001279">
    <property type="entry name" value="Metallo-B-lactamas"/>
</dbReference>
<dbReference type="EMBL" id="CYRX01000033">
    <property type="protein sequence ID" value="CUH62147.1"/>
    <property type="molecule type" value="Genomic_DNA"/>
</dbReference>
<dbReference type="EC" id="3.1.-.-" evidence="3"/>
<evidence type="ECO:0000313" key="4">
    <source>
        <dbReference type="Proteomes" id="UP000051298"/>
    </source>
</evidence>
<feature type="domain" description="Metallo-beta-lactamase" evidence="2">
    <location>
        <begin position="21"/>
        <end position="223"/>
    </location>
</feature>
<dbReference type="PANTHER" id="PTHR46018:SF2">
    <property type="entry name" value="ZINC PHOSPHODIESTERASE ELAC PROTEIN 1"/>
    <property type="match status" value="1"/>
</dbReference>
<accession>A0A0P1F383</accession>
<gene>
    <name evidence="3" type="primary">rbn</name>
    <name evidence="3" type="ORF">THS5294_03461</name>
</gene>